<proteinExistence type="predicted"/>
<accession>A0ABD5VHW6</accession>
<dbReference type="RefSeq" id="WP_336349447.1">
    <property type="nucleotide sequence ID" value="NZ_JAZAQL010000001.1"/>
</dbReference>
<dbReference type="AlphaFoldDB" id="A0ABD5VHW6"/>
<gene>
    <name evidence="1" type="ORF">ACFQGB_06310</name>
</gene>
<organism evidence="1 2">
    <name type="scientific">Halorubellus litoreus</name>
    <dbReference type="NCBI Taxonomy" id="755308"/>
    <lineage>
        <taxon>Archaea</taxon>
        <taxon>Methanobacteriati</taxon>
        <taxon>Methanobacteriota</taxon>
        <taxon>Stenosarchaea group</taxon>
        <taxon>Halobacteria</taxon>
        <taxon>Halobacteriales</taxon>
        <taxon>Halorubellaceae</taxon>
        <taxon>Halorubellus</taxon>
    </lineage>
</organism>
<comment type="caution">
    <text evidence="1">The sequence shown here is derived from an EMBL/GenBank/DDBJ whole genome shotgun (WGS) entry which is preliminary data.</text>
</comment>
<dbReference type="Proteomes" id="UP001596395">
    <property type="component" value="Unassembled WGS sequence"/>
</dbReference>
<reference evidence="1 2" key="1">
    <citation type="journal article" date="2019" name="Int. J. Syst. Evol. Microbiol.">
        <title>The Global Catalogue of Microorganisms (GCM) 10K type strain sequencing project: providing services to taxonomists for standard genome sequencing and annotation.</title>
        <authorList>
            <consortium name="The Broad Institute Genomics Platform"/>
            <consortium name="The Broad Institute Genome Sequencing Center for Infectious Disease"/>
            <person name="Wu L."/>
            <person name="Ma J."/>
        </authorList>
    </citation>
    <scope>NUCLEOTIDE SEQUENCE [LARGE SCALE GENOMIC DNA]</scope>
    <source>
        <strain evidence="1 2">GX26</strain>
    </source>
</reference>
<sequence>MAPVSRASVAAGGGLLSASRRDRAAVALGPACGASSVPAIPGVGGTYKRGATAFSGMDTDAFLAEVREANETALSRLGSSKSLYAFTDGELEAAAVASVAANVSHAAAAALEAYAANASSDAAAEAFTAFGDLSAEHAGTAESISDDVPALESHDAVAALGEYGDGSGATDAERLGALVGYALVAKKIAEQSTGFFTGEADPQTASTFRSYGSDVEARRDDALDALAVVVDGDADREAALAAATAVVQGAYEEYTERLEAMGVNPKPVC</sequence>
<evidence type="ECO:0000313" key="1">
    <source>
        <dbReference type="EMBL" id="MFC6952471.1"/>
    </source>
</evidence>
<name>A0ABD5VHW6_9EURY</name>
<keyword evidence="2" id="KW-1185">Reference proteome</keyword>
<evidence type="ECO:0000313" key="2">
    <source>
        <dbReference type="Proteomes" id="UP001596395"/>
    </source>
</evidence>
<protein>
    <submittedName>
        <fullName evidence="1">Rubrerythrin family protein</fullName>
    </submittedName>
</protein>
<dbReference type="EMBL" id="JBHSXN010000001">
    <property type="protein sequence ID" value="MFC6952471.1"/>
    <property type="molecule type" value="Genomic_DNA"/>
</dbReference>